<feature type="domain" description="Orotidine 5'-phosphate decarboxylase" evidence="16">
    <location>
        <begin position="256"/>
        <end position="492"/>
    </location>
</feature>
<dbReference type="GO" id="GO:0004590">
    <property type="term" value="F:orotidine-5'-phosphate decarboxylase activity"/>
    <property type="evidence" value="ECO:0007669"/>
    <property type="project" value="UniProtKB-EC"/>
</dbReference>
<dbReference type="SMART" id="SM00934">
    <property type="entry name" value="OMPdecase"/>
    <property type="match status" value="1"/>
</dbReference>
<evidence type="ECO:0000256" key="2">
    <source>
        <dbReference type="ARBA" id="ARBA00004861"/>
    </source>
</evidence>
<dbReference type="PROSITE" id="PS00156">
    <property type="entry name" value="OMPDECASE"/>
    <property type="match status" value="1"/>
</dbReference>
<dbReference type="InterPro" id="IPR001129">
    <property type="entry name" value="Membr-assoc_MAPEG"/>
</dbReference>
<accession>C0NM58</accession>
<feature type="active site" description="For OMPdecase activity" evidence="12">
    <location>
        <position position="320"/>
    </location>
</feature>
<dbReference type="Gene3D" id="3.20.20.70">
    <property type="entry name" value="Aldolase class I"/>
    <property type="match status" value="1"/>
</dbReference>
<keyword evidence="8 14" id="KW-0665">Pyrimidine biosynthesis</keyword>
<dbReference type="UniPathway" id="UPA00070">
    <property type="reaction ID" value="UER00120"/>
</dbReference>
<evidence type="ECO:0000256" key="15">
    <source>
        <dbReference type="SAM" id="Phobius"/>
    </source>
</evidence>
<feature type="binding site" evidence="13">
    <location>
        <position position="284"/>
    </location>
    <ligand>
        <name>substrate</name>
    </ligand>
</feature>
<evidence type="ECO:0000259" key="16">
    <source>
        <dbReference type="SMART" id="SM00934"/>
    </source>
</evidence>
<evidence type="ECO:0000256" key="6">
    <source>
        <dbReference type="ARBA" id="ARBA00022692"/>
    </source>
</evidence>
<dbReference type="InParanoid" id="C0NM58"/>
<dbReference type="Pfam" id="PF00215">
    <property type="entry name" value="OMPdecase"/>
    <property type="match status" value="1"/>
</dbReference>
<reference evidence="17" key="1">
    <citation type="submission" date="2009-02" db="EMBL/GenBank/DDBJ databases">
        <title>The Genome Sequence of Ajellomyces capsulatus strain G186AR.</title>
        <authorList>
            <consortium name="The Broad Institute Genome Sequencing Platform"/>
            <person name="Champion M."/>
            <person name="Cuomo C."/>
            <person name="Ma L.-J."/>
            <person name="Henn M.R."/>
            <person name="Sil A."/>
            <person name="Goldman B."/>
            <person name="Young S.K."/>
            <person name="Kodira C.D."/>
            <person name="Zeng Q."/>
            <person name="Koehrsen M."/>
            <person name="Alvarado L."/>
            <person name="Berlin A."/>
            <person name="Borenstein D."/>
            <person name="Chen Z."/>
            <person name="Engels R."/>
            <person name="Freedman E."/>
            <person name="Gellesch M."/>
            <person name="Goldberg J."/>
            <person name="Griggs A."/>
            <person name="Gujja S."/>
            <person name="Heiman D."/>
            <person name="Hepburn T."/>
            <person name="Howarth C."/>
            <person name="Jen D."/>
            <person name="Larson L."/>
            <person name="Lewis B."/>
            <person name="Mehta T."/>
            <person name="Park D."/>
            <person name="Pearson M."/>
            <person name="Roberts A."/>
            <person name="Saif S."/>
            <person name="Shea T."/>
            <person name="Shenoy N."/>
            <person name="Sisk P."/>
            <person name="Stolte C."/>
            <person name="Sykes S."/>
            <person name="Walk T."/>
            <person name="White J."/>
            <person name="Yandava C."/>
            <person name="Klein B."/>
            <person name="McEwen J.G."/>
            <person name="Puccia R."/>
            <person name="Goldman G.H."/>
            <person name="Felipe M.S."/>
            <person name="Nino-Vega G."/>
            <person name="San-Blas G."/>
            <person name="Taylor J."/>
            <person name="Mendoza L."/>
            <person name="Galagan J."/>
            <person name="Nusbaum C."/>
            <person name="Birren B."/>
        </authorList>
    </citation>
    <scope>NUCLEOTIDE SEQUENCE</scope>
    <source>
        <strain evidence="17">G186AR</strain>
    </source>
</reference>
<comment type="pathway">
    <text evidence="2 14">Pyrimidine metabolism; UMP biosynthesis via de novo pathway; UMP from orotate: step 2/2.</text>
</comment>
<dbReference type="GO" id="GO:0016020">
    <property type="term" value="C:membrane"/>
    <property type="evidence" value="ECO:0007669"/>
    <property type="project" value="UniProtKB-SubCell"/>
</dbReference>
<evidence type="ECO:0000256" key="10">
    <source>
        <dbReference type="ARBA" id="ARBA00023136"/>
    </source>
</evidence>
<dbReference type="RefSeq" id="XP_045288190.1">
    <property type="nucleotide sequence ID" value="XM_045431637.1"/>
</dbReference>
<evidence type="ECO:0000256" key="12">
    <source>
        <dbReference type="PIRSR" id="PIRSR614732-1"/>
    </source>
</evidence>
<dbReference type="InterPro" id="IPR011060">
    <property type="entry name" value="RibuloseP-bd_barrel"/>
</dbReference>
<feature type="active site" description="For OMPdecase activity" evidence="12">
    <location>
        <position position="315"/>
    </location>
</feature>
<sequence length="509" mass="55959">MVAITLPDNYGYILGLTVGAIPLLNFIHIYMVGKHRQKAGIKYPNAYATPEECKQNPAAYRFNCAQRAHGNFLENLSLTTLSILVSGIKYPNATIALASSWIIMRTLYMYGYVYSDKPDGRGRYKGGMHTLAQLALWGLSAFGVAVPMMMAGKFWARTGATRERKKRQCKVYTDRILRIHPLPFRGEIKLPRLTILCIRNSPSFMPQRASCFPRITTPPPNEMSSKSHIPYSVRASRHGNPLAKRLFQIAEEKKSNVVLSADVTTTKELLDLADRLGPYITVLKTHIDILTDLTPSTLSSLKTLATKHRFLLFEDRKFVDIGSTVQKQYHGGSLRISEWAHIVNCAMLAGPGIVDALAQTASSPAFQTAYGAEGRALLILAEMTSQGSMATGAYTELSVRAARKHRGFVLGFVATRALGEVLPAAGSGCEKEGEEEEDFVVFTTGVNLSSSGDALGQQYQTPASAVGRGADFIISGRGIYAASDPVEAVLRYREEGWRAYLERVKGYQS</sequence>
<dbReference type="Pfam" id="PF01124">
    <property type="entry name" value="MAPEG"/>
    <property type="match status" value="1"/>
</dbReference>
<dbReference type="FunCoup" id="C0NM58">
    <property type="interactions" value="1034"/>
</dbReference>
<dbReference type="SUPFAM" id="SSF51366">
    <property type="entry name" value="Ribulose-phoshate binding barrel"/>
    <property type="match status" value="1"/>
</dbReference>
<evidence type="ECO:0000256" key="13">
    <source>
        <dbReference type="PIRSR" id="PIRSR614732-2"/>
    </source>
</evidence>
<feature type="binding site" evidence="13">
    <location>
        <position position="262"/>
    </location>
    <ligand>
        <name>substrate</name>
    </ligand>
</feature>
<evidence type="ECO:0000313" key="17">
    <source>
        <dbReference type="EMBL" id="EEH07709.1"/>
    </source>
</evidence>
<feature type="active site" description="For OMPdecase activity" evidence="12">
    <location>
        <position position="317"/>
    </location>
</feature>
<dbReference type="HOGENOM" id="CLU_535233_0_0_1"/>
<evidence type="ECO:0000256" key="7">
    <source>
        <dbReference type="ARBA" id="ARBA00022793"/>
    </source>
</evidence>
<feature type="transmembrane region" description="Helical" evidence="15">
    <location>
        <begin position="93"/>
        <end position="114"/>
    </location>
</feature>
<evidence type="ECO:0000256" key="8">
    <source>
        <dbReference type="ARBA" id="ARBA00022975"/>
    </source>
</evidence>
<dbReference type="PANTHER" id="PTHR32119:SF2">
    <property type="entry name" value="OROTIDINE 5'-PHOSPHATE DECARBOXYLASE"/>
    <property type="match status" value="1"/>
</dbReference>
<dbReference type="GeneID" id="69037604"/>
<evidence type="ECO:0000313" key="18">
    <source>
        <dbReference type="Proteomes" id="UP000001631"/>
    </source>
</evidence>
<dbReference type="InterPro" id="IPR013785">
    <property type="entry name" value="Aldolase_TIM"/>
</dbReference>
<dbReference type="InterPro" id="IPR018089">
    <property type="entry name" value="OMPdecase_AS"/>
</dbReference>
<comment type="catalytic activity">
    <reaction evidence="14">
        <text>orotidine 5'-phosphate + H(+) = UMP + CO2</text>
        <dbReference type="Rhea" id="RHEA:11596"/>
        <dbReference type="ChEBI" id="CHEBI:15378"/>
        <dbReference type="ChEBI" id="CHEBI:16526"/>
        <dbReference type="ChEBI" id="CHEBI:57538"/>
        <dbReference type="ChEBI" id="CHEBI:57865"/>
        <dbReference type="EC" id="4.1.1.23"/>
    </reaction>
</comment>
<dbReference type="EC" id="4.1.1.23" evidence="4 14"/>
<gene>
    <name evidence="17" type="ORF">HCBG_04588</name>
</gene>
<dbReference type="PANTHER" id="PTHR32119">
    <property type="entry name" value="OROTIDINE 5'-PHOSPHATE DECARBOXYLASE"/>
    <property type="match status" value="1"/>
</dbReference>
<dbReference type="Gene3D" id="1.20.120.550">
    <property type="entry name" value="Membrane associated eicosanoid/glutathione metabolism-like domain"/>
    <property type="match status" value="1"/>
</dbReference>
<dbReference type="GO" id="GO:0044205">
    <property type="term" value="P:'de novo' UMP biosynthetic process"/>
    <property type="evidence" value="ECO:0007669"/>
    <property type="project" value="UniProtKB-UniPathway"/>
</dbReference>
<dbReference type="STRING" id="447093.C0NM58"/>
<dbReference type="GO" id="GO:0005829">
    <property type="term" value="C:cytosol"/>
    <property type="evidence" value="ECO:0007669"/>
    <property type="project" value="TreeGrafter"/>
</dbReference>
<evidence type="ECO:0000256" key="14">
    <source>
        <dbReference type="RuleBase" id="RU000512"/>
    </source>
</evidence>
<organism evidence="17 18">
    <name type="scientific">Ajellomyces capsulatus (strain G186AR / H82 / ATCC MYA-2454 / RMSCC 2432)</name>
    <name type="common">Darling's disease fungus</name>
    <name type="synonym">Histoplasma capsulatum</name>
    <dbReference type="NCBI Taxonomy" id="447093"/>
    <lineage>
        <taxon>Eukaryota</taxon>
        <taxon>Fungi</taxon>
        <taxon>Dikarya</taxon>
        <taxon>Ascomycota</taxon>
        <taxon>Pezizomycotina</taxon>
        <taxon>Eurotiomycetes</taxon>
        <taxon>Eurotiomycetidae</taxon>
        <taxon>Onygenales</taxon>
        <taxon>Ajellomycetaceae</taxon>
        <taxon>Histoplasma</taxon>
    </lineage>
</organism>
<comment type="subcellular location">
    <subcellularLocation>
        <location evidence="1">Membrane</location>
    </subcellularLocation>
</comment>
<evidence type="ECO:0000256" key="1">
    <source>
        <dbReference type="ARBA" id="ARBA00004370"/>
    </source>
</evidence>
<keyword evidence="18" id="KW-1185">Reference proteome</keyword>
<dbReference type="GO" id="GO:0006207">
    <property type="term" value="P:'de novo' pyrimidine nucleobase biosynthetic process"/>
    <property type="evidence" value="ECO:0007669"/>
    <property type="project" value="InterPro"/>
</dbReference>
<feature type="binding site" evidence="13">
    <location>
        <position position="477"/>
    </location>
    <ligand>
        <name>substrate</name>
    </ligand>
</feature>
<keyword evidence="11 14" id="KW-0456">Lyase</keyword>
<dbReference type="InterPro" id="IPR023352">
    <property type="entry name" value="MAPEG-like_dom_sf"/>
</dbReference>
<feature type="transmembrane region" description="Helical" evidence="15">
    <location>
        <begin position="134"/>
        <end position="156"/>
    </location>
</feature>
<proteinExistence type="inferred from homology"/>
<dbReference type="FunFam" id="3.20.20.70:FF:000114">
    <property type="entry name" value="Decarboxylase,orotidine phosphate"/>
    <property type="match status" value="1"/>
</dbReference>
<feature type="binding site" evidence="13">
    <location>
        <position position="476"/>
    </location>
    <ligand>
        <name>substrate</name>
    </ligand>
</feature>
<dbReference type="Proteomes" id="UP000001631">
    <property type="component" value="Unassembled WGS sequence"/>
</dbReference>
<protein>
    <recommendedName>
        <fullName evidence="5 14">Orotidine 5'-phosphate decarboxylase</fullName>
        <ecNumber evidence="4 14">4.1.1.23</ecNumber>
    </recommendedName>
</protein>
<evidence type="ECO:0000256" key="4">
    <source>
        <dbReference type="ARBA" id="ARBA00012321"/>
    </source>
</evidence>
<keyword evidence="10 15" id="KW-0472">Membrane</keyword>
<feature type="binding site" evidence="13">
    <location>
        <position position="384"/>
    </location>
    <ligand>
        <name>substrate</name>
    </ligand>
</feature>
<evidence type="ECO:0000256" key="9">
    <source>
        <dbReference type="ARBA" id="ARBA00022989"/>
    </source>
</evidence>
<name>C0NM58_AJECG</name>
<dbReference type="InterPro" id="IPR014732">
    <property type="entry name" value="OMPdecase"/>
</dbReference>
<comment type="similarity">
    <text evidence="3 14">Belongs to the OMP decarboxylase family.</text>
</comment>
<dbReference type="VEuPathDB" id="FungiDB:I7I50_11154"/>
<keyword evidence="9 15" id="KW-1133">Transmembrane helix</keyword>
<evidence type="ECO:0000256" key="3">
    <source>
        <dbReference type="ARBA" id="ARBA00011018"/>
    </source>
</evidence>
<feature type="transmembrane region" description="Helical" evidence="15">
    <location>
        <begin position="12"/>
        <end position="32"/>
    </location>
</feature>
<evidence type="ECO:0000256" key="5">
    <source>
        <dbReference type="ARBA" id="ARBA00021923"/>
    </source>
</evidence>
<dbReference type="CDD" id="cd04725">
    <property type="entry name" value="OMP_decarboxylase_like"/>
    <property type="match status" value="1"/>
</dbReference>
<dbReference type="NCBIfam" id="TIGR01740">
    <property type="entry name" value="pyrF"/>
    <property type="match status" value="1"/>
</dbReference>
<dbReference type="InterPro" id="IPR001754">
    <property type="entry name" value="OMPdeCOase_dom"/>
</dbReference>
<feature type="binding site" evidence="13">
    <location>
        <position position="457"/>
    </location>
    <ligand>
        <name>substrate</name>
    </ligand>
</feature>
<dbReference type="AlphaFoldDB" id="C0NM58"/>
<keyword evidence="7 14" id="KW-0210">Decarboxylase</keyword>
<keyword evidence="6 15" id="KW-0812">Transmembrane</keyword>
<dbReference type="EMBL" id="GG663367">
    <property type="protein sequence ID" value="EEH07709.1"/>
    <property type="molecule type" value="Genomic_DNA"/>
</dbReference>
<evidence type="ECO:0000256" key="11">
    <source>
        <dbReference type="ARBA" id="ARBA00023239"/>
    </source>
</evidence>
<dbReference type="SUPFAM" id="SSF161084">
    <property type="entry name" value="MAPEG domain-like"/>
    <property type="match status" value="1"/>
</dbReference>